<keyword evidence="2" id="KW-1133">Transmembrane helix</keyword>
<keyword evidence="2" id="KW-0472">Membrane</keyword>
<accession>A0A7X9ZTU7</accession>
<dbReference type="AlphaFoldDB" id="A0A7X9ZTU7"/>
<evidence type="ECO:0000256" key="3">
    <source>
        <dbReference type="SAM" id="SignalP"/>
    </source>
</evidence>
<dbReference type="EMBL" id="JABBFV010000008">
    <property type="protein sequence ID" value="NML10931.1"/>
    <property type="molecule type" value="Genomic_DNA"/>
</dbReference>
<feature type="compositionally biased region" description="Low complexity" evidence="1">
    <location>
        <begin position="431"/>
        <end position="440"/>
    </location>
</feature>
<feature type="region of interest" description="Disordered" evidence="1">
    <location>
        <begin position="35"/>
        <end position="190"/>
    </location>
</feature>
<feature type="signal peptide" evidence="3">
    <location>
        <begin position="1"/>
        <end position="22"/>
    </location>
</feature>
<dbReference type="PRINTS" id="PR01217">
    <property type="entry name" value="PRICHEXTENSN"/>
</dbReference>
<gene>
    <name evidence="4" type="ORF">HHL08_12385</name>
</gene>
<sequence>MGYPIRPLSFAAPLLAPMLAIAALSAVPVHAQQAQETTPGFQLPPANSTPAPNTNRQGPELNVYRDPVTPSATQPVTPPVIAPTVTRPPATVQPTPQPSRPRPAPSATPAETPRSPRRTDRATPPPAQPARAPETAPAATTPTQPATNDAPANASAPVAPTPQPLPAPAANAVENPEPAAPTAPTTEDASPLSWPWIVGGALALAVLAAAFLLRRRRLTATPLAEPASEPAPVATPKASAAPAAPADTVRVTPAAPATARTPAPQASDRPWLAMDLIVSQARYSLMGVTISYSLILHNRGDRPARDVLVRGLLGTGGAQQQALLNGFFTGEDGLPLHSAVSIASGETLQLAGELRLPPDQIVPVTMGQRSLLIPLAAFDAAYRWGPDEDEATAQGRTARAFIVGQEQEPPAQRLAPLRLDQGPRQYRRPAARAAAELTPA</sequence>
<evidence type="ECO:0000256" key="1">
    <source>
        <dbReference type="SAM" id="MobiDB-lite"/>
    </source>
</evidence>
<comment type="caution">
    <text evidence="4">The sequence shown here is derived from an EMBL/GenBank/DDBJ whole genome shotgun (WGS) entry which is preliminary data.</text>
</comment>
<keyword evidence="2" id="KW-0812">Transmembrane</keyword>
<evidence type="ECO:0000256" key="2">
    <source>
        <dbReference type="SAM" id="Phobius"/>
    </source>
</evidence>
<dbReference type="RefSeq" id="WP_169573493.1">
    <property type="nucleotide sequence ID" value="NZ_JABBFV010000008.1"/>
</dbReference>
<keyword evidence="5" id="KW-1185">Reference proteome</keyword>
<feature type="chain" id="PRO_5030644231" description="LPXTG cell wall anchor domain-containing protein" evidence="3">
    <location>
        <begin position="23"/>
        <end position="440"/>
    </location>
</feature>
<feature type="transmembrane region" description="Helical" evidence="2">
    <location>
        <begin position="194"/>
        <end position="213"/>
    </location>
</feature>
<evidence type="ECO:0008006" key="6">
    <source>
        <dbReference type="Google" id="ProtNLM"/>
    </source>
</evidence>
<name>A0A7X9ZTU7_9SPHN</name>
<evidence type="ECO:0000313" key="5">
    <source>
        <dbReference type="Proteomes" id="UP000519023"/>
    </source>
</evidence>
<feature type="compositionally biased region" description="Low complexity" evidence="1">
    <location>
        <begin position="82"/>
        <end position="94"/>
    </location>
</feature>
<evidence type="ECO:0000313" key="4">
    <source>
        <dbReference type="EMBL" id="NML10931.1"/>
    </source>
</evidence>
<keyword evidence="3" id="KW-0732">Signal</keyword>
<feature type="region of interest" description="Disordered" evidence="1">
    <location>
        <begin position="225"/>
        <end position="266"/>
    </location>
</feature>
<organism evidence="4 5">
    <name type="scientific">Sphingobium psychrophilum</name>
    <dbReference type="NCBI Taxonomy" id="2728834"/>
    <lineage>
        <taxon>Bacteria</taxon>
        <taxon>Pseudomonadati</taxon>
        <taxon>Pseudomonadota</taxon>
        <taxon>Alphaproteobacteria</taxon>
        <taxon>Sphingomonadales</taxon>
        <taxon>Sphingomonadaceae</taxon>
        <taxon>Sphingobium</taxon>
    </lineage>
</organism>
<feature type="compositionally biased region" description="Pro residues" evidence="1">
    <location>
        <begin position="95"/>
        <end position="106"/>
    </location>
</feature>
<feature type="compositionally biased region" description="Low complexity" evidence="1">
    <location>
        <begin position="129"/>
        <end position="158"/>
    </location>
</feature>
<proteinExistence type="predicted"/>
<protein>
    <recommendedName>
        <fullName evidence="6">LPXTG cell wall anchor domain-containing protein</fullName>
    </recommendedName>
</protein>
<feature type="compositionally biased region" description="Low complexity" evidence="1">
    <location>
        <begin position="44"/>
        <end position="55"/>
    </location>
</feature>
<feature type="region of interest" description="Disordered" evidence="1">
    <location>
        <begin position="404"/>
        <end position="440"/>
    </location>
</feature>
<dbReference type="Proteomes" id="UP000519023">
    <property type="component" value="Unassembled WGS sequence"/>
</dbReference>
<reference evidence="4 5" key="1">
    <citation type="submission" date="2020-04" db="EMBL/GenBank/DDBJ databases">
        <title>Sphingobium sp. AR-3-1 isolated from Arctic soil.</title>
        <authorList>
            <person name="Dahal R.H."/>
            <person name="Chaudhary D.K."/>
        </authorList>
    </citation>
    <scope>NUCLEOTIDE SEQUENCE [LARGE SCALE GENOMIC DNA]</scope>
    <source>
        <strain evidence="4 5">AR-3-1</strain>
    </source>
</reference>
<feature type="compositionally biased region" description="Low complexity" evidence="1">
    <location>
        <begin position="168"/>
        <end position="190"/>
    </location>
</feature>